<protein>
    <submittedName>
        <fullName evidence="2">Uncharacterized protein</fullName>
    </submittedName>
</protein>
<feature type="compositionally biased region" description="Polar residues" evidence="1">
    <location>
        <begin position="49"/>
        <end position="58"/>
    </location>
</feature>
<dbReference type="EMBL" id="CP009889">
    <property type="protein sequence ID" value="AIY67427.1"/>
    <property type="molecule type" value="Genomic_DNA"/>
</dbReference>
<dbReference type="OrthoDB" id="9951046at2"/>
<keyword evidence="3" id="KW-1185">Reference proteome</keyword>
<sequence>MTKKFLIFSVLVLLLVPLIWFANFYSPADIDVNTTQVLVHSDSPLPQYPTDSTPQIQTKNEEKPLSVDDKTPSYCKDQPRYFARFERDKINYLSQIAIAWHMQGESLFKIKHALEHTVSKDAADRFLQNVKLVSSYNEANQRKSVQFINEGIRFADYVKEKHRYRFEKWRKTSSKKPFIENYREQIARYPDIAVDILQTAFVQAVNRDNPKPNFDDLLLLYDSYFSLNPSPNKFILSAQLPYVLNGLTGEKALLALSRLLLIEQLHSSESQSLLLSRIGGLNTQFADIIKGASITNPADIDSNALQLQIKQIIKQQQLSLKEQNVCQLYGVDAIQSDIKVSYVDAKDLPYPHPSCDRLLSVKAKEVGMLALFTELSAQFLALDIDLNNLSDAAQIKRADLMQVYEYLEKKSPFERELAYLLLYSRPMQNKRLEIIDALVSQGLYPKNTNAVAVIQRLKNDEALKILARMENIDLPNQRGESIIYNLMFMNPTLTSELINRGFTQKHTEQSPDPLLKMLHYLRENRESEKWIAVITALINNGAKIESQHLNEVYRLQLTLPELYSQLVGRHPELKPSEPSELKVVQCHSSEK</sequence>
<dbReference type="AlphaFoldDB" id="A0A0A7EN62"/>
<evidence type="ECO:0000313" key="2">
    <source>
        <dbReference type="EMBL" id="AIY67427.1"/>
    </source>
</evidence>
<proteinExistence type="predicted"/>
<evidence type="ECO:0000313" key="3">
    <source>
        <dbReference type="Proteomes" id="UP000030341"/>
    </source>
</evidence>
<evidence type="ECO:0000256" key="1">
    <source>
        <dbReference type="SAM" id="MobiDB-lite"/>
    </source>
</evidence>
<dbReference type="RefSeq" id="WP_040136407.1">
    <property type="nucleotide sequence ID" value="NZ_CP009889.1"/>
</dbReference>
<feature type="region of interest" description="Disordered" evidence="1">
    <location>
        <begin position="43"/>
        <end position="70"/>
    </location>
</feature>
<feature type="compositionally biased region" description="Basic and acidic residues" evidence="1">
    <location>
        <begin position="59"/>
        <end position="70"/>
    </location>
</feature>
<reference evidence="2 3" key="1">
    <citation type="submission" date="2014-11" db="EMBL/GenBank/DDBJ databases">
        <title>Complete Genome Sequence of Pseudoalteromonas sp. Strain OCN003 Isolated from Kaneohe Bay, Oahu, Hawaii.</title>
        <authorList>
            <person name="Beurmann S."/>
            <person name="Videau P."/>
            <person name="Ushijima B."/>
            <person name="Smith A.M."/>
            <person name="Aeby G.S."/>
            <person name="Callahan S.M."/>
            <person name="Belcaid M."/>
        </authorList>
    </citation>
    <scope>NUCLEOTIDE SEQUENCE [LARGE SCALE GENOMIC DNA]</scope>
    <source>
        <strain evidence="2 3">OCN003</strain>
    </source>
</reference>
<name>A0A0A7EN62_9GAMM</name>
<dbReference type="HOGENOM" id="CLU_461429_0_0_6"/>
<dbReference type="Proteomes" id="UP000030341">
    <property type="component" value="Chromosome 2"/>
</dbReference>
<gene>
    <name evidence="2" type="ORF">OM33_20565</name>
</gene>
<organism evidence="2 3">
    <name type="scientific">Pseudoalteromonas piratica</name>
    <dbReference type="NCBI Taxonomy" id="1348114"/>
    <lineage>
        <taxon>Bacteria</taxon>
        <taxon>Pseudomonadati</taxon>
        <taxon>Pseudomonadota</taxon>
        <taxon>Gammaproteobacteria</taxon>
        <taxon>Alteromonadales</taxon>
        <taxon>Pseudoalteromonadaceae</taxon>
        <taxon>Pseudoalteromonas</taxon>
    </lineage>
</organism>
<accession>A0A0A7EN62</accession>
<dbReference type="eggNOG" id="ENOG5033NFD">
    <property type="taxonomic scope" value="Bacteria"/>
</dbReference>
<dbReference type="KEGG" id="pseo:OM33_20565"/>